<evidence type="ECO:0000313" key="1">
    <source>
        <dbReference type="EMBL" id="CAF1320661.1"/>
    </source>
</evidence>
<protein>
    <submittedName>
        <fullName evidence="1">Uncharacterized protein</fullName>
    </submittedName>
</protein>
<sequence length="446" mass="51451">MDDVINLINHLINAKYSIDALESISNQLNISQEQIHRILRADRYKDYFQLISKNPNQGTDKIALTLDLFCCTHYAQLCKKQSCPFLHLCPYNIRPMHGKCTNKNCPYDHEVLKSAHNKKLINTRGLSFLSDSILLELARASADPNRSFWVCTDNGKKGGCPKKTCCDKLHYCYFSLINACTKTYCPHIINEACIAYFRHKDLSEQDQPDILEAFKKVLKQRKPDFINTVIIPSHPSWALSISSNEKSLPLNDNISESTIINKEPTSLSAIRSILSATAPEFTAKTVYKSDISPPLPDHEQDILLIDTSDESECIEIERYLTQEIGYSVRLSISKTIICEYKNAQYFDNQIEPVYYYCPTENLKDTWRLLRCQNDQNQLIKPLIIYSNIRDAHEATELNIETNQFCLLRLLVFQSNLIQENCLEIYDPTTICFDRMWIYVYSDEGTF</sequence>
<name>A0A815FA17_9BILA</name>
<reference evidence="1" key="1">
    <citation type="submission" date="2021-02" db="EMBL/GenBank/DDBJ databases">
        <authorList>
            <person name="Nowell W R."/>
        </authorList>
    </citation>
    <scope>NUCLEOTIDE SEQUENCE</scope>
</reference>
<gene>
    <name evidence="1" type="ORF">VCS650_LOCUS32122</name>
</gene>
<dbReference type="OrthoDB" id="10014213at2759"/>
<proteinExistence type="predicted"/>
<comment type="caution">
    <text evidence="1">The sequence shown here is derived from an EMBL/GenBank/DDBJ whole genome shotgun (WGS) entry which is preliminary data.</text>
</comment>
<organism evidence="1 2">
    <name type="scientific">Adineta steineri</name>
    <dbReference type="NCBI Taxonomy" id="433720"/>
    <lineage>
        <taxon>Eukaryota</taxon>
        <taxon>Metazoa</taxon>
        <taxon>Spiralia</taxon>
        <taxon>Gnathifera</taxon>
        <taxon>Rotifera</taxon>
        <taxon>Eurotatoria</taxon>
        <taxon>Bdelloidea</taxon>
        <taxon>Adinetida</taxon>
        <taxon>Adinetidae</taxon>
        <taxon>Adineta</taxon>
    </lineage>
</organism>
<dbReference type="AlphaFoldDB" id="A0A815FA17"/>
<accession>A0A815FA17</accession>
<dbReference type="Proteomes" id="UP000663891">
    <property type="component" value="Unassembled WGS sequence"/>
</dbReference>
<dbReference type="EMBL" id="CAJNON010000571">
    <property type="protein sequence ID" value="CAF1320661.1"/>
    <property type="molecule type" value="Genomic_DNA"/>
</dbReference>
<evidence type="ECO:0000313" key="2">
    <source>
        <dbReference type="Proteomes" id="UP000663891"/>
    </source>
</evidence>